<accession>A0A4D6LSA7</accession>
<evidence type="ECO:0000313" key="7">
    <source>
        <dbReference type="Proteomes" id="UP000501690"/>
    </source>
</evidence>
<keyword evidence="3" id="KW-0611">Plant defense</keyword>
<keyword evidence="1" id="KW-0677">Repeat</keyword>
<dbReference type="PANTHER" id="PTHR19338:SF32">
    <property type="entry name" value="OS06G0287500 PROTEIN"/>
    <property type="match status" value="1"/>
</dbReference>
<dbReference type="GO" id="GO:0006952">
    <property type="term" value="P:defense response"/>
    <property type="evidence" value="ECO:0007669"/>
    <property type="project" value="UniProtKB-KW"/>
</dbReference>
<evidence type="ECO:0000256" key="2">
    <source>
        <dbReference type="ARBA" id="ARBA00022741"/>
    </source>
</evidence>
<proteinExistence type="predicted"/>
<dbReference type="Gene3D" id="3.40.50.300">
    <property type="entry name" value="P-loop containing nucleotide triphosphate hydrolases"/>
    <property type="match status" value="1"/>
</dbReference>
<protein>
    <submittedName>
        <fullName evidence="6">Disease resistance protein RPM1</fullName>
    </submittedName>
</protein>
<sequence length="161" mass="18275">MADSSVSFLLDKLNALLQEEVNLQSGFCDDVQHIKNELERHKAILRDADAMEDKDPEHKAWVREVRDVAHHMEDAIDEFNCLLAVQHGQSSNGSSSQRLEEADLVGIHKPKKQLCDLPFNEEPERAVIQIYGKGGLGKTPLAKQVYDHPKIKKRCRIHCKV</sequence>
<evidence type="ECO:0000259" key="4">
    <source>
        <dbReference type="Pfam" id="PF00931"/>
    </source>
</evidence>
<dbReference type="SUPFAM" id="SSF52540">
    <property type="entry name" value="P-loop containing nucleoside triphosphate hydrolases"/>
    <property type="match status" value="1"/>
</dbReference>
<evidence type="ECO:0000259" key="5">
    <source>
        <dbReference type="Pfam" id="PF18052"/>
    </source>
</evidence>
<gene>
    <name evidence="6" type="ORF">DEO72_LG4g1815</name>
</gene>
<dbReference type="EMBL" id="CP039348">
    <property type="protein sequence ID" value="QCD90854.1"/>
    <property type="molecule type" value="Genomic_DNA"/>
</dbReference>
<dbReference type="InterPro" id="IPR041118">
    <property type="entry name" value="Rx_N"/>
</dbReference>
<dbReference type="Pfam" id="PF18052">
    <property type="entry name" value="Rx_N"/>
    <property type="match status" value="1"/>
</dbReference>
<dbReference type="InterPro" id="IPR002182">
    <property type="entry name" value="NB-ARC"/>
</dbReference>
<organism evidence="6 7">
    <name type="scientific">Vigna unguiculata</name>
    <name type="common">Cowpea</name>
    <dbReference type="NCBI Taxonomy" id="3917"/>
    <lineage>
        <taxon>Eukaryota</taxon>
        <taxon>Viridiplantae</taxon>
        <taxon>Streptophyta</taxon>
        <taxon>Embryophyta</taxon>
        <taxon>Tracheophyta</taxon>
        <taxon>Spermatophyta</taxon>
        <taxon>Magnoliopsida</taxon>
        <taxon>eudicotyledons</taxon>
        <taxon>Gunneridae</taxon>
        <taxon>Pentapetalae</taxon>
        <taxon>rosids</taxon>
        <taxon>fabids</taxon>
        <taxon>Fabales</taxon>
        <taxon>Fabaceae</taxon>
        <taxon>Papilionoideae</taxon>
        <taxon>50 kb inversion clade</taxon>
        <taxon>NPAAA clade</taxon>
        <taxon>indigoferoid/millettioid clade</taxon>
        <taxon>Phaseoleae</taxon>
        <taxon>Vigna</taxon>
    </lineage>
</organism>
<evidence type="ECO:0000313" key="6">
    <source>
        <dbReference type="EMBL" id="QCD90854.1"/>
    </source>
</evidence>
<dbReference type="Gene3D" id="1.20.5.4130">
    <property type="match status" value="1"/>
</dbReference>
<feature type="domain" description="NB-ARC" evidence="4">
    <location>
        <begin position="121"/>
        <end position="154"/>
    </location>
</feature>
<dbReference type="InterPro" id="IPR027417">
    <property type="entry name" value="P-loop_NTPase"/>
</dbReference>
<dbReference type="Pfam" id="PF00931">
    <property type="entry name" value="NB-ARC"/>
    <property type="match status" value="1"/>
</dbReference>
<dbReference type="PANTHER" id="PTHR19338">
    <property type="entry name" value="TRANSLOCASE OF INNER MITOCHONDRIAL MEMBRANE 13 HOMOLOG"/>
    <property type="match status" value="1"/>
</dbReference>
<evidence type="ECO:0000256" key="1">
    <source>
        <dbReference type="ARBA" id="ARBA00022737"/>
    </source>
</evidence>
<dbReference type="InterPro" id="IPR038005">
    <property type="entry name" value="RX-like_CC"/>
</dbReference>
<dbReference type="GO" id="GO:0043531">
    <property type="term" value="F:ADP binding"/>
    <property type="evidence" value="ECO:0007669"/>
    <property type="project" value="InterPro"/>
</dbReference>
<evidence type="ECO:0000256" key="3">
    <source>
        <dbReference type="ARBA" id="ARBA00022821"/>
    </source>
</evidence>
<dbReference type="Proteomes" id="UP000501690">
    <property type="component" value="Linkage Group LG4"/>
</dbReference>
<name>A0A4D6LSA7_VIGUN</name>
<reference evidence="6 7" key="1">
    <citation type="submission" date="2019-04" db="EMBL/GenBank/DDBJ databases">
        <title>An improved genome assembly and genetic linkage map for asparagus bean, Vigna unguiculata ssp. sesquipedialis.</title>
        <authorList>
            <person name="Xia Q."/>
            <person name="Zhang R."/>
            <person name="Dong Y."/>
        </authorList>
    </citation>
    <scope>NUCLEOTIDE SEQUENCE [LARGE SCALE GENOMIC DNA]</scope>
    <source>
        <tissue evidence="6">Leaf</tissue>
    </source>
</reference>
<dbReference type="AlphaFoldDB" id="A0A4D6LSA7"/>
<feature type="domain" description="Disease resistance N-terminal" evidence="5">
    <location>
        <begin position="6"/>
        <end position="92"/>
    </location>
</feature>
<keyword evidence="7" id="KW-1185">Reference proteome</keyword>
<dbReference type="CDD" id="cd14798">
    <property type="entry name" value="RX-CC_like"/>
    <property type="match status" value="1"/>
</dbReference>
<keyword evidence="2" id="KW-0547">Nucleotide-binding</keyword>